<protein>
    <submittedName>
        <fullName evidence="1">Uncharacterized protein</fullName>
    </submittedName>
</protein>
<comment type="caution">
    <text evidence="1">The sequence shown here is derived from an EMBL/GenBank/DDBJ whole genome shotgun (WGS) entry which is preliminary data.</text>
</comment>
<organism evidence="1 2">
    <name type="scientific">Streptomyces globisporus</name>
    <dbReference type="NCBI Taxonomy" id="1908"/>
    <lineage>
        <taxon>Bacteria</taxon>
        <taxon>Bacillati</taxon>
        <taxon>Actinomycetota</taxon>
        <taxon>Actinomycetes</taxon>
        <taxon>Kitasatosporales</taxon>
        <taxon>Streptomycetaceae</taxon>
        <taxon>Streptomyces</taxon>
    </lineage>
</organism>
<gene>
    <name evidence="1" type="ORF">SGL43_01243</name>
</gene>
<reference evidence="1" key="1">
    <citation type="submission" date="2022-03" db="EMBL/GenBank/DDBJ databases">
        <authorList>
            <person name="Leyn A S."/>
        </authorList>
    </citation>
    <scope>NUCLEOTIDE SEQUENCE</scope>
    <source>
        <strain evidence="1">Streptomyces globisporus 4-3</strain>
    </source>
</reference>
<evidence type="ECO:0000313" key="2">
    <source>
        <dbReference type="Proteomes" id="UP001154015"/>
    </source>
</evidence>
<sequence length="37" mass="3953">MRPLSSFPGARAGRAAATPPVYVKDLAVRRRTAEVLA</sequence>
<keyword evidence="2" id="KW-1185">Reference proteome</keyword>
<dbReference type="EMBL" id="CAKXYP010000003">
    <property type="protein sequence ID" value="CAH9414240.1"/>
    <property type="molecule type" value="Genomic_DNA"/>
</dbReference>
<accession>A0ABM9GSG6</accession>
<evidence type="ECO:0000313" key="1">
    <source>
        <dbReference type="EMBL" id="CAH9414240.1"/>
    </source>
</evidence>
<proteinExistence type="predicted"/>
<dbReference type="Proteomes" id="UP001154015">
    <property type="component" value="Unassembled WGS sequence"/>
</dbReference>
<name>A0ABM9GSG6_STRGL</name>